<organism evidence="1 2">
    <name type="scientific">Cuscuta australis</name>
    <dbReference type="NCBI Taxonomy" id="267555"/>
    <lineage>
        <taxon>Eukaryota</taxon>
        <taxon>Viridiplantae</taxon>
        <taxon>Streptophyta</taxon>
        <taxon>Embryophyta</taxon>
        <taxon>Tracheophyta</taxon>
        <taxon>Spermatophyta</taxon>
        <taxon>Magnoliopsida</taxon>
        <taxon>eudicotyledons</taxon>
        <taxon>Gunneridae</taxon>
        <taxon>Pentapetalae</taxon>
        <taxon>asterids</taxon>
        <taxon>lamiids</taxon>
        <taxon>Solanales</taxon>
        <taxon>Convolvulaceae</taxon>
        <taxon>Cuscuteae</taxon>
        <taxon>Cuscuta</taxon>
        <taxon>Cuscuta subgen. Grammica</taxon>
        <taxon>Cuscuta sect. Cleistogrammica</taxon>
    </lineage>
</organism>
<sequence>MEEFAASLLWNYQEMEELKYMLFHASLELDRLRAEAAEGRERNREYAKQLIHLLKITCKERDEARDDLQKLLAAGMMASSESNAAGFSERRSSSVESLLDAVSPPPPPPREGGEMWGGVMEGLGEGKSLPQNGKFLQAVLEAGPLLQTVMVTGPLPRWRNPPRLVSLPVPPAVPIKGENLCGQRLAPNPMLGFDSFGGHYGHLGKRQRLH</sequence>
<comment type="caution">
    <text evidence="1">The sequence shown here is derived from an EMBL/GenBank/DDBJ whole genome shotgun (WGS) entry which is preliminary data.</text>
</comment>
<reference evidence="1 2" key="1">
    <citation type="submission" date="2018-06" db="EMBL/GenBank/DDBJ databases">
        <title>The Genome of Cuscuta australis (Dodder) Provides Insight into the Evolution of Plant Parasitism.</title>
        <authorList>
            <person name="Liu H."/>
        </authorList>
    </citation>
    <scope>NUCLEOTIDE SEQUENCE [LARGE SCALE GENOMIC DNA]</scope>
    <source>
        <strain evidence="2">cv. Yunnan</strain>
        <tissue evidence="1">Vines</tissue>
    </source>
</reference>
<dbReference type="PANTHER" id="PTHR33431:SF12">
    <property type="entry name" value="HIGH MOBILITY GROUP BOX PROTEIN, PUTATIVE (DUF1635)-RELATED"/>
    <property type="match status" value="1"/>
</dbReference>
<dbReference type="InterPro" id="IPR012862">
    <property type="entry name" value="DUF1635"/>
</dbReference>
<keyword evidence="2" id="KW-1185">Reference proteome</keyword>
<gene>
    <name evidence="1" type="ORF">DM860_006278</name>
</gene>
<dbReference type="Pfam" id="PF07795">
    <property type="entry name" value="DUF1635"/>
    <property type="match status" value="1"/>
</dbReference>
<protein>
    <submittedName>
        <fullName evidence="1">Uncharacterized protein</fullName>
    </submittedName>
</protein>
<accession>A0A328DKL9</accession>
<dbReference type="PANTHER" id="PTHR33431">
    <property type="entry name" value="ENABLED-LIKE PROTEIN (DUF1635)"/>
    <property type="match status" value="1"/>
</dbReference>
<proteinExistence type="predicted"/>
<name>A0A328DKL9_9ASTE</name>
<evidence type="ECO:0000313" key="1">
    <source>
        <dbReference type="EMBL" id="RAL46124.1"/>
    </source>
</evidence>
<dbReference type="EMBL" id="NQVE01000125">
    <property type="protein sequence ID" value="RAL46124.1"/>
    <property type="molecule type" value="Genomic_DNA"/>
</dbReference>
<evidence type="ECO:0000313" key="2">
    <source>
        <dbReference type="Proteomes" id="UP000249390"/>
    </source>
</evidence>
<dbReference type="Proteomes" id="UP000249390">
    <property type="component" value="Unassembled WGS sequence"/>
</dbReference>
<dbReference type="AlphaFoldDB" id="A0A328DKL9"/>